<dbReference type="FunFam" id="3.20.20.80:FF:000004">
    <property type="entry name" value="Beta-glucosidase 6-phospho-beta-glucosidase"/>
    <property type="match status" value="1"/>
</dbReference>
<dbReference type="Gene3D" id="3.20.20.80">
    <property type="entry name" value="Glycosidases"/>
    <property type="match status" value="1"/>
</dbReference>
<keyword evidence="7" id="KW-1185">Reference proteome</keyword>
<name>A0A0X8GZ51_9FIRM</name>
<dbReference type="InterPro" id="IPR018120">
    <property type="entry name" value="Glyco_hydro_1_AS"/>
</dbReference>
<accession>A0A0X8GZ51</accession>
<dbReference type="KEGG" id="erl:AOC36_03735"/>
<feature type="active site" description="Nucleophile" evidence="4">
    <location>
        <position position="360"/>
    </location>
</feature>
<evidence type="ECO:0000256" key="1">
    <source>
        <dbReference type="ARBA" id="ARBA00010838"/>
    </source>
</evidence>
<dbReference type="GO" id="GO:0016052">
    <property type="term" value="P:carbohydrate catabolic process"/>
    <property type="evidence" value="ECO:0007669"/>
    <property type="project" value="TreeGrafter"/>
</dbReference>
<comment type="similarity">
    <text evidence="1 5">Belongs to the glycosyl hydrolase 1 family.</text>
</comment>
<evidence type="ECO:0000256" key="4">
    <source>
        <dbReference type="PROSITE-ProRule" id="PRU10055"/>
    </source>
</evidence>
<sequence length="460" mass="52805">MKNENFLWGGAISACQSEGAYNKDGRTPSIFDTLPLPNEGRWALYDNPSKALCGDFDTYPSHHAINFYDTYKEDLKLLSKLGINCFRTSISWSRVIPSLDGQVNEKGLQFYVDLFTECKKYGMKPLVTLSHFDTPLYLTETYDGWSHKETLNHFLRYAEIVMTELKDLVTLWIPINEINMILHIPYLGGGVVESSNKMKAAHNMLLGSAGVVKLAHEINHDNKVGCMLAAGLYYPYTSHPQDVYCAQKENRKMYLFTDVQIRGSYPKWFTMQSGLQITENERNLLRDYTADFIAVSYYTSRLFADENRVDIEGVDGNSAKTLRNKYLDITPWGRQIDPLGLKTTLIDMYDRYQTPIFIVENGLGVEDTLDHDCINDDDRIDFIQQHISQMTQAISEGVDVMGYLTWGIIDVISAGGGEMKKRYGLVYVDQDDYGNGSKRRIPKKSFYWYQKEIERRNFTK</sequence>
<gene>
    <name evidence="6" type="ORF">AOC36_03735</name>
</gene>
<evidence type="ECO:0000313" key="6">
    <source>
        <dbReference type="EMBL" id="AMC93114.1"/>
    </source>
</evidence>
<dbReference type="Pfam" id="PF00232">
    <property type="entry name" value="Glyco_hydro_1"/>
    <property type="match status" value="1"/>
</dbReference>
<dbReference type="OrthoDB" id="2339329at2"/>
<protein>
    <recommendedName>
        <fullName evidence="8">6-phospho-beta-glucosidase</fullName>
    </recommendedName>
</protein>
<dbReference type="InterPro" id="IPR001360">
    <property type="entry name" value="Glyco_hydro_1"/>
</dbReference>
<dbReference type="PANTHER" id="PTHR10353">
    <property type="entry name" value="GLYCOSYL HYDROLASE"/>
    <property type="match status" value="1"/>
</dbReference>
<dbReference type="PANTHER" id="PTHR10353:SF122">
    <property type="entry name" value="6-PHOSPHO-BETA-GLUCOSIDASE ASCB-RELATED"/>
    <property type="match status" value="1"/>
</dbReference>
<evidence type="ECO:0008006" key="8">
    <source>
        <dbReference type="Google" id="ProtNLM"/>
    </source>
</evidence>
<dbReference type="GO" id="GO:0005829">
    <property type="term" value="C:cytosol"/>
    <property type="evidence" value="ECO:0007669"/>
    <property type="project" value="TreeGrafter"/>
</dbReference>
<keyword evidence="2" id="KW-0378">Hydrolase</keyword>
<dbReference type="AlphaFoldDB" id="A0A0X8GZ51"/>
<dbReference type="STRING" id="1514105.AOC36_03735"/>
<dbReference type="InterPro" id="IPR017853">
    <property type="entry name" value="GH"/>
</dbReference>
<dbReference type="RefSeq" id="WP_067631572.1">
    <property type="nucleotide sequence ID" value="NZ_CP013213.1"/>
</dbReference>
<evidence type="ECO:0000256" key="2">
    <source>
        <dbReference type="ARBA" id="ARBA00022801"/>
    </source>
</evidence>
<proteinExistence type="inferred from homology"/>
<keyword evidence="3" id="KW-0326">Glycosidase</keyword>
<dbReference type="PROSITE" id="PS51257">
    <property type="entry name" value="PROKAR_LIPOPROTEIN"/>
    <property type="match status" value="1"/>
</dbReference>
<evidence type="ECO:0000256" key="3">
    <source>
        <dbReference type="ARBA" id="ARBA00023295"/>
    </source>
</evidence>
<evidence type="ECO:0000313" key="7">
    <source>
        <dbReference type="Proteomes" id="UP000063781"/>
    </source>
</evidence>
<dbReference type="SUPFAM" id="SSF51445">
    <property type="entry name" value="(Trans)glycosidases"/>
    <property type="match status" value="1"/>
</dbReference>
<evidence type="ECO:0000256" key="5">
    <source>
        <dbReference type="RuleBase" id="RU003690"/>
    </source>
</evidence>
<organism evidence="6 7">
    <name type="scientific">Erysipelothrix larvae</name>
    <dbReference type="NCBI Taxonomy" id="1514105"/>
    <lineage>
        <taxon>Bacteria</taxon>
        <taxon>Bacillati</taxon>
        <taxon>Bacillota</taxon>
        <taxon>Erysipelotrichia</taxon>
        <taxon>Erysipelotrichales</taxon>
        <taxon>Erysipelotrichaceae</taxon>
        <taxon>Erysipelothrix</taxon>
    </lineage>
</organism>
<reference evidence="6 7" key="1">
    <citation type="submission" date="2015-10" db="EMBL/GenBank/DDBJ databases">
        <title>Erysipelothrix larvae sp. LV19 isolated from the larval gut of the rhinoceros beetle, Trypoxylus dichotomus.</title>
        <authorList>
            <person name="Lim S."/>
            <person name="Kim B.-C."/>
        </authorList>
    </citation>
    <scope>NUCLEOTIDE SEQUENCE [LARGE SCALE GENOMIC DNA]</scope>
    <source>
        <strain evidence="6 7">LV19</strain>
    </source>
</reference>
<dbReference type="PROSITE" id="PS00572">
    <property type="entry name" value="GLYCOSYL_HYDROL_F1_1"/>
    <property type="match status" value="1"/>
</dbReference>
<dbReference type="PRINTS" id="PR00131">
    <property type="entry name" value="GLHYDRLASE1"/>
</dbReference>
<dbReference type="EMBL" id="CP013213">
    <property type="protein sequence ID" value="AMC93114.1"/>
    <property type="molecule type" value="Genomic_DNA"/>
</dbReference>
<dbReference type="GO" id="GO:0008422">
    <property type="term" value="F:beta-glucosidase activity"/>
    <property type="evidence" value="ECO:0007669"/>
    <property type="project" value="TreeGrafter"/>
</dbReference>
<dbReference type="Proteomes" id="UP000063781">
    <property type="component" value="Chromosome"/>
</dbReference>